<reference evidence="1" key="1">
    <citation type="submission" date="2019-02" db="EMBL/GenBank/DDBJ databases">
        <authorList>
            <person name="Gruber-Vodicka R. H."/>
            <person name="Seah K. B. B."/>
        </authorList>
    </citation>
    <scope>NUCLEOTIDE SEQUENCE</scope>
    <source>
        <strain evidence="1">BECK_M6</strain>
    </source>
</reference>
<evidence type="ECO:0000313" key="1">
    <source>
        <dbReference type="EMBL" id="VFJ93074.1"/>
    </source>
</evidence>
<dbReference type="AlphaFoldDB" id="A0A450UKN7"/>
<dbReference type="EMBL" id="CAADFH010000028">
    <property type="protein sequence ID" value="VFJ93074.1"/>
    <property type="molecule type" value="Genomic_DNA"/>
</dbReference>
<gene>
    <name evidence="1" type="ORF">BECKLFY1418A_GA0070994_102823</name>
</gene>
<sequence length="340" mass="39214">MKMIRITSEDEAFELLRDLVKGLQFEESVSIEFESWPRFVIRIKGTDFDGTIPTRIMPTLLDLQREVHRLYCLTAYGEENTRRLTKEDRERLELLVRIDKGSSIFETLLSNPVTKIFQDAASKMSPEQLTAVLIVFGISVTSVVAWKMWLNYRTKERELDQTVELSRLEKEKMELFQKAMQKFPATEDAKESVDQVRNDLLTKLKLADNLEIDTSTPSQPYPTPVEINGVQAERMTHKPRETAVERMINDEFFLRTVDFARPEGGVRAEIQRVTDGYSFRADIPVGVLGYDQREALKNNSWSKKNVVMDILVRELYGRYTSAKVVSVKDLVNETTEDQSA</sequence>
<accession>A0A450UKN7</accession>
<name>A0A450UKN7_9GAMM</name>
<protein>
    <submittedName>
        <fullName evidence="1">Uncharacterized protein</fullName>
    </submittedName>
</protein>
<organism evidence="1">
    <name type="scientific">Candidatus Kentrum sp. LFY</name>
    <dbReference type="NCBI Taxonomy" id="2126342"/>
    <lineage>
        <taxon>Bacteria</taxon>
        <taxon>Pseudomonadati</taxon>
        <taxon>Pseudomonadota</taxon>
        <taxon>Gammaproteobacteria</taxon>
        <taxon>Candidatus Kentrum</taxon>
    </lineage>
</organism>
<proteinExistence type="predicted"/>